<feature type="repeat" description="RCC1" evidence="1">
    <location>
        <begin position="135"/>
        <end position="186"/>
    </location>
</feature>
<evidence type="ECO:0008006" key="4">
    <source>
        <dbReference type="Google" id="ProtNLM"/>
    </source>
</evidence>
<dbReference type="InterPro" id="IPR052830">
    <property type="entry name" value="RCC1_domain-containing"/>
</dbReference>
<gene>
    <name evidence="2" type="ORF">V9T40_012489</name>
</gene>
<evidence type="ECO:0000313" key="2">
    <source>
        <dbReference type="EMBL" id="KAK7576203.1"/>
    </source>
</evidence>
<accession>A0AAN9TB76</accession>
<dbReference type="PANTHER" id="PTHR46849:SF1">
    <property type="entry name" value="RCC1 DOMAIN-CONTAINING PROTEIN 1"/>
    <property type="match status" value="1"/>
</dbReference>
<dbReference type="PROSITE" id="PS00626">
    <property type="entry name" value="RCC1_2"/>
    <property type="match status" value="1"/>
</dbReference>
<protein>
    <recommendedName>
        <fullName evidence="4">RCC1 domain-containing protein 1</fullName>
    </recommendedName>
</protein>
<dbReference type="Gene3D" id="2.130.10.30">
    <property type="entry name" value="Regulator of chromosome condensation 1/beta-lactamase-inhibitor protein II"/>
    <property type="match status" value="1"/>
</dbReference>
<keyword evidence="3" id="KW-1185">Reference proteome</keyword>
<dbReference type="InterPro" id="IPR000408">
    <property type="entry name" value="Reg_chr_condens"/>
</dbReference>
<dbReference type="InterPro" id="IPR009091">
    <property type="entry name" value="RCC1/BLIP-II"/>
</dbReference>
<organism evidence="2 3">
    <name type="scientific">Parthenolecanium corni</name>
    <dbReference type="NCBI Taxonomy" id="536013"/>
    <lineage>
        <taxon>Eukaryota</taxon>
        <taxon>Metazoa</taxon>
        <taxon>Ecdysozoa</taxon>
        <taxon>Arthropoda</taxon>
        <taxon>Hexapoda</taxon>
        <taxon>Insecta</taxon>
        <taxon>Pterygota</taxon>
        <taxon>Neoptera</taxon>
        <taxon>Paraneoptera</taxon>
        <taxon>Hemiptera</taxon>
        <taxon>Sternorrhyncha</taxon>
        <taxon>Coccoidea</taxon>
        <taxon>Coccidae</taxon>
        <taxon>Parthenolecanium</taxon>
    </lineage>
</organism>
<proteinExistence type="predicted"/>
<dbReference type="Proteomes" id="UP001367676">
    <property type="component" value="Unassembled WGS sequence"/>
</dbReference>
<dbReference type="PRINTS" id="PR00633">
    <property type="entry name" value="RCCNDNSATION"/>
</dbReference>
<evidence type="ECO:0000313" key="3">
    <source>
        <dbReference type="Proteomes" id="UP001367676"/>
    </source>
</evidence>
<dbReference type="Pfam" id="PF00415">
    <property type="entry name" value="RCC1"/>
    <property type="match status" value="2"/>
</dbReference>
<feature type="repeat" description="RCC1" evidence="1">
    <location>
        <begin position="187"/>
        <end position="251"/>
    </location>
</feature>
<dbReference type="EMBL" id="JBBCAQ010000036">
    <property type="protein sequence ID" value="KAK7576203.1"/>
    <property type="molecule type" value="Genomic_DNA"/>
</dbReference>
<dbReference type="PANTHER" id="PTHR46849">
    <property type="entry name" value="RCC1 DOMAIN-CONTAINING PROTEIN 1"/>
    <property type="match status" value="1"/>
</dbReference>
<evidence type="ECO:0000256" key="1">
    <source>
        <dbReference type="PROSITE-ProRule" id="PRU00235"/>
    </source>
</evidence>
<reference evidence="2 3" key="1">
    <citation type="submission" date="2024-03" db="EMBL/GenBank/DDBJ databases">
        <title>Adaptation during the transition from Ophiocordyceps entomopathogen to insect associate is accompanied by gene loss and intensified selection.</title>
        <authorList>
            <person name="Ward C.M."/>
            <person name="Onetto C.A."/>
            <person name="Borneman A.R."/>
        </authorList>
    </citation>
    <scope>NUCLEOTIDE SEQUENCE [LARGE SCALE GENOMIC DNA]</scope>
    <source>
        <strain evidence="2">AWRI1</strain>
        <tissue evidence="2">Single Adult Female</tissue>
    </source>
</reference>
<name>A0AAN9TB76_9HEMI</name>
<sequence>MDAVCYGFKLFGQIGSDEFDTVLSQFKSYGLAESTKSIRSIAFGWSRCYIIFEDGSCWKYTLNKEWVKLDNLIPADMKKTNLHIIDLETSDYLHLAVTNEGHLFDFLLHFSAPFPAKVKKASCGYEHYLCLLENGSVFVWGSGSRGQLGNGSLNAVEQPELLVPLDGLIVVDIDAGGWHSAAVTINGDLYTWGWNNFGQLGLHSEEKITDESDDSCITVSSEPQPISYFDDSHVFKQVACGVNHTLVLMGE</sequence>
<dbReference type="PROSITE" id="PS50012">
    <property type="entry name" value="RCC1_3"/>
    <property type="match status" value="2"/>
</dbReference>
<dbReference type="SUPFAM" id="SSF50985">
    <property type="entry name" value="RCC1/BLIP-II"/>
    <property type="match status" value="1"/>
</dbReference>
<dbReference type="AlphaFoldDB" id="A0AAN9TB76"/>
<comment type="caution">
    <text evidence="2">The sequence shown here is derived from an EMBL/GenBank/DDBJ whole genome shotgun (WGS) entry which is preliminary data.</text>
</comment>